<evidence type="ECO:0000313" key="5">
    <source>
        <dbReference type="Proteomes" id="UP001518140"/>
    </source>
</evidence>
<evidence type="ECO:0000313" key="4">
    <source>
        <dbReference type="EMBL" id="NGO45097.1"/>
    </source>
</evidence>
<sequence>MNIAWSGSTRLLTGPAGLADWLDDFDDARGRAGSPDTALLLDPAVTESRITALVTAELDRAGHTTRRIVPEGDGGPDEILALADATADADLIAVVGGGSVIDRAKLLAVAHEDRRARADLRTTGRSGLLTLDARTRRARPLLAVPTTVGTGAELSRVACLPHNSGKRLVMSDALAPDAALLDPAATETLPAELLVEGALEALFRTVGPYVGNLLDRPVEDALAQTAAVQLARLGGETARQLAAGRTPDAELRMDLARLSGLTQSTWLSYGRDLFSTEGWMIANELSSALGTRKMTAVAALLPPLWQAVLAGDTRLGSAPRLRRIWDLLRSADSSGDPLPAGPAAGITALMDRWGVARDLTLPPPLLETVARRTVRTWGAGLPMLGGLRTADVSALLAAAA</sequence>
<gene>
    <name evidence="4" type="ORF">G6048_24040</name>
</gene>
<evidence type="ECO:0000256" key="2">
    <source>
        <dbReference type="ARBA" id="ARBA00023002"/>
    </source>
</evidence>
<evidence type="ECO:0000259" key="3">
    <source>
        <dbReference type="Pfam" id="PF00465"/>
    </source>
</evidence>
<comment type="similarity">
    <text evidence="1">Belongs to the iron-containing alcohol dehydrogenase family.</text>
</comment>
<dbReference type="SUPFAM" id="SSF56796">
    <property type="entry name" value="Dehydroquinate synthase-like"/>
    <property type="match status" value="1"/>
</dbReference>
<protein>
    <submittedName>
        <fullName evidence="4">Iron-containing alcohol dehydrogenase</fullName>
    </submittedName>
</protein>
<dbReference type="RefSeq" id="WP_165341663.1">
    <property type="nucleotide sequence ID" value="NZ_JAAKZX010000080.1"/>
</dbReference>
<proteinExistence type="inferred from homology"/>
<dbReference type="InterPro" id="IPR039697">
    <property type="entry name" value="Alcohol_dehydrogenase_Fe"/>
</dbReference>
<feature type="domain" description="Alcohol dehydrogenase iron-type/glycerol dehydrogenase GldA" evidence="3">
    <location>
        <begin position="36"/>
        <end position="183"/>
    </location>
</feature>
<dbReference type="EMBL" id="JAAKZX010000080">
    <property type="protein sequence ID" value="NGO45097.1"/>
    <property type="molecule type" value="Genomic_DNA"/>
</dbReference>
<dbReference type="PANTHER" id="PTHR11496">
    <property type="entry name" value="ALCOHOL DEHYDROGENASE"/>
    <property type="match status" value="1"/>
</dbReference>
<accession>A0ABX0DUI0</accession>
<reference evidence="4 5" key="1">
    <citation type="submission" date="2020-02" db="EMBL/GenBank/DDBJ databases">
        <title>Whole-genome analyses of novel actinobacteria.</title>
        <authorList>
            <person name="Sahin N."/>
            <person name="Tokatli A."/>
        </authorList>
    </citation>
    <scope>NUCLEOTIDE SEQUENCE [LARGE SCALE GENOMIC DNA]</scope>
    <source>
        <strain evidence="4 5">YC419</strain>
    </source>
</reference>
<keyword evidence="2" id="KW-0560">Oxidoreductase</keyword>
<organism evidence="4 5">
    <name type="scientific">Streptomyces ureilyticus</name>
    <dbReference type="NCBI Taxonomy" id="1775131"/>
    <lineage>
        <taxon>Bacteria</taxon>
        <taxon>Bacillati</taxon>
        <taxon>Actinomycetota</taxon>
        <taxon>Actinomycetes</taxon>
        <taxon>Kitasatosporales</taxon>
        <taxon>Streptomycetaceae</taxon>
        <taxon>Streptomyces</taxon>
    </lineage>
</organism>
<dbReference type="InterPro" id="IPR001670">
    <property type="entry name" value="ADH_Fe/GldA"/>
</dbReference>
<dbReference type="Proteomes" id="UP001518140">
    <property type="component" value="Unassembled WGS sequence"/>
</dbReference>
<dbReference type="InterPro" id="IPR049692">
    <property type="entry name" value="Daptide_DH"/>
</dbReference>
<keyword evidence="5" id="KW-1185">Reference proteome</keyword>
<evidence type="ECO:0000256" key="1">
    <source>
        <dbReference type="ARBA" id="ARBA00007358"/>
    </source>
</evidence>
<comment type="caution">
    <text evidence="4">The sequence shown here is derived from an EMBL/GenBank/DDBJ whole genome shotgun (WGS) entry which is preliminary data.</text>
</comment>
<dbReference type="NCBIfam" id="NF041822">
    <property type="entry name" value="daptide_DH"/>
    <property type="match status" value="1"/>
</dbReference>
<dbReference type="PANTHER" id="PTHR11496:SF102">
    <property type="entry name" value="ALCOHOL DEHYDROGENASE 4"/>
    <property type="match status" value="1"/>
</dbReference>
<dbReference type="Gene3D" id="3.40.50.1970">
    <property type="match status" value="1"/>
</dbReference>
<name>A0ABX0DUI0_9ACTN</name>
<dbReference type="Pfam" id="PF00465">
    <property type="entry name" value="Fe-ADH"/>
    <property type="match status" value="1"/>
</dbReference>